<organism evidence="2">
    <name type="scientific">Amphimedon queenslandica</name>
    <name type="common">Sponge</name>
    <dbReference type="NCBI Taxonomy" id="400682"/>
    <lineage>
        <taxon>Eukaryota</taxon>
        <taxon>Metazoa</taxon>
        <taxon>Porifera</taxon>
        <taxon>Demospongiae</taxon>
        <taxon>Heteroscleromorpha</taxon>
        <taxon>Haplosclerida</taxon>
        <taxon>Niphatidae</taxon>
        <taxon>Amphimedon</taxon>
    </lineage>
</organism>
<protein>
    <submittedName>
        <fullName evidence="2">Uncharacterized protein</fullName>
    </submittedName>
</protein>
<feature type="compositionally biased region" description="Polar residues" evidence="1">
    <location>
        <begin position="91"/>
        <end position="101"/>
    </location>
</feature>
<dbReference type="InParanoid" id="A0A1X7UUT1"/>
<reference evidence="2" key="1">
    <citation type="submission" date="2017-05" db="UniProtKB">
        <authorList>
            <consortium name="EnsemblMetazoa"/>
        </authorList>
    </citation>
    <scope>IDENTIFICATION</scope>
</reference>
<evidence type="ECO:0000313" key="2">
    <source>
        <dbReference type="EnsemblMetazoa" id="Aqu2.1.31142_001"/>
    </source>
</evidence>
<dbReference type="EnsemblMetazoa" id="Aqu2.1.31142_001">
    <property type="protein sequence ID" value="Aqu2.1.31142_001"/>
    <property type="gene ID" value="Aqu2.1.31142"/>
</dbReference>
<dbReference type="AlphaFoldDB" id="A0A1X7UUT1"/>
<name>A0A1X7UUT1_AMPQE</name>
<evidence type="ECO:0000256" key="1">
    <source>
        <dbReference type="SAM" id="MobiDB-lite"/>
    </source>
</evidence>
<feature type="region of interest" description="Disordered" evidence="1">
    <location>
        <begin position="79"/>
        <end position="101"/>
    </location>
</feature>
<sequence length="101" mass="11285">LFMHGLNDDCMEWQELVNNNSDDIHSSSVVCSYLHTTQTTAGTNIYRQRGKMLFAVLLCLTHSVQFSIQSPILSPSSTPIIQHENEDKNSSTKSVVEVLTT</sequence>
<proteinExistence type="predicted"/>
<accession>A0A1X7UUT1</accession>